<dbReference type="Proteomes" id="UP000215914">
    <property type="component" value="Unassembled WGS sequence"/>
</dbReference>
<comment type="subcellular location">
    <subcellularLocation>
        <location evidence="9">Nucleus</location>
    </subcellularLocation>
</comment>
<dbReference type="AlphaFoldDB" id="A0A9K3IAS1"/>
<keyword evidence="11" id="KW-1185">Reference proteome</keyword>
<dbReference type="FunFam" id="3.40.50.150:FF:000158">
    <property type="entry name" value="tRNA (guanine-N(7)-)-methyltransferase"/>
    <property type="match status" value="1"/>
</dbReference>
<feature type="binding site" evidence="9">
    <location>
        <position position="70"/>
    </location>
    <ligand>
        <name>S-adenosyl-L-methionine</name>
        <dbReference type="ChEBI" id="CHEBI:59789"/>
    </ligand>
</feature>
<evidence type="ECO:0000256" key="8">
    <source>
        <dbReference type="ARBA" id="ARBA00023242"/>
    </source>
</evidence>
<feature type="binding site" evidence="9">
    <location>
        <begin position="224"/>
        <end position="226"/>
    </location>
    <ligand>
        <name>S-adenosyl-L-methionine</name>
        <dbReference type="ChEBI" id="CHEBI:59789"/>
    </ligand>
</feature>
<dbReference type="Gramene" id="mRNA:HanXRQr2_Chr09g0415431">
    <property type="protein sequence ID" value="CDS:HanXRQr2_Chr09g0415431.1"/>
    <property type="gene ID" value="HanXRQr2_Chr09g0415431"/>
</dbReference>
<dbReference type="Pfam" id="PF02390">
    <property type="entry name" value="Methyltransf_4"/>
    <property type="match status" value="1"/>
</dbReference>
<dbReference type="PANTHER" id="PTHR23417">
    <property type="entry name" value="3-DEOXY-D-MANNO-OCTULOSONIC-ACID TRANSFERASE/TRNA GUANINE-N 7 - -METHYLTRANSFERASE"/>
    <property type="match status" value="1"/>
</dbReference>
<protein>
    <recommendedName>
        <fullName evidence="9">tRNA (guanine-N(7)-)-methyltransferase</fullName>
        <ecNumber evidence="9">2.1.1.33</ecNumber>
    </recommendedName>
    <alternativeName>
        <fullName evidence="9">tRNA (guanine(46)-N(7))-methyltransferase</fullName>
    </alternativeName>
    <alternativeName>
        <fullName evidence="9">tRNA(m7G46)-methyltransferase</fullName>
    </alternativeName>
</protein>
<keyword evidence="3 9" id="KW-0489">Methyltransferase</keyword>
<feature type="active site" evidence="9">
    <location>
        <position position="149"/>
    </location>
</feature>
<evidence type="ECO:0000256" key="1">
    <source>
        <dbReference type="ARBA" id="ARBA00000142"/>
    </source>
</evidence>
<evidence type="ECO:0000256" key="5">
    <source>
        <dbReference type="ARBA" id="ARBA00022691"/>
    </source>
</evidence>
<accession>A0A9K3IAS1</accession>
<dbReference type="InterPro" id="IPR029063">
    <property type="entry name" value="SAM-dependent_MTases_sf"/>
</dbReference>
<dbReference type="InterPro" id="IPR025763">
    <property type="entry name" value="Trm8_euk"/>
</dbReference>
<organism evidence="10 11">
    <name type="scientific">Helianthus annuus</name>
    <name type="common">Common sunflower</name>
    <dbReference type="NCBI Taxonomy" id="4232"/>
    <lineage>
        <taxon>Eukaryota</taxon>
        <taxon>Viridiplantae</taxon>
        <taxon>Streptophyta</taxon>
        <taxon>Embryophyta</taxon>
        <taxon>Tracheophyta</taxon>
        <taxon>Spermatophyta</taxon>
        <taxon>Magnoliopsida</taxon>
        <taxon>eudicotyledons</taxon>
        <taxon>Gunneridae</taxon>
        <taxon>Pentapetalae</taxon>
        <taxon>asterids</taxon>
        <taxon>campanulids</taxon>
        <taxon>Asterales</taxon>
        <taxon>Asteraceae</taxon>
        <taxon>Asteroideae</taxon>
        <taxon>Heliantheae alliance</taxon>
        <taxon>Heliantheae</taxon>
        <taxon>Helianthus</taxon>
    </lineage>
</organism>
<dbReference type="EMBL" id="MNCJ02000324">
    <property type="protein sequence ID" value="KAF5793258.1"/>
    <property type="molecule type" value="Genomic_DNA"/>
</dbReference>
<keyword evidence="7 9" id="KW-0694">RNA-binding</keyword>
<comment type="pathway">
    <text evidence="9">tRNA modification; N(7)-methylguanine-tRNA biosynthesis.</text>
</comment>
<dbReference type="GO" id="GO:0043527">
    <property type="term" value="C:tRNA methyltransferase complex"/>
    <property type="evidence" value="ECO:0000318"/>
    <property type="project" value="GO_Central"/>
</dbReference>
<keyword evidence="8 9" id="KW-0539">Nucleus</keyword>
<dbReference type="NCBIfam" id="TIGR00091">
    <property type="entry name" value="tRNA (guanosine(46)-N7)-methyltransferase TrmB"/>
    <property type="match status" value="1"/>
</dbReference>
<evidence type="ECO:0000313" key="10">
    <source>
        <dbReference type="EMBL" id="KAF5793258.1"/>
    </source>
</evidence>
<reference evidence="10" key="2">
    <citation type="submission" date="2020-06" db="EMBL/GenBank/DDBJ databases">
        <title>Helianthus annuus Genome sequencing and assembly Release 2.</title>
        <authorList>
            <person name="Gouzy J."/>
            <person name="Langlade N."/>
            <person name="Munos S."/>
        </authorList>
    </citation>
    <scope>NUCLEOTIDE SEQUENCE</scope>
    <source>
        <tissue evidence="10">Leaves</tissue>
    </source>
</reference>
<evidence type="ECO:0000256" key="6">
    <source>
        <dbReference type="ARBA" id="ARBA00022694"/>
    </source>
</evidence>
<keyword evidence="6 9" id="KW-0819">tRNA processing</keyword>
<dbReference type="GO" id="GO:0000049">
    <property type="term" value="F:tRNA binding"/>
    <property type="evidence" value="ECO:0007669"/>
    <property type="project" value="UniProtKB-UniRule"/>
</dbReference>
<comment type="caution">
    <text evidence="10">The sequence shown here is derived from an EMBL/GenBank/DDBJ whole genome shotgun (WGS) entry which is preliminary data.</text>
</comment>
<feature type="binding site" evidence="9">
    <location>
        <begin position="126"/>
        <end position="127"/>
    </location>
    <ligand>
        <name>S-adenosyl-L-methionine</name>
        <dbReference type="ChEBI" id="CHEBI:59789"/>
    </ligand>
</feature>
<dbReference type="EC" id="2.1.1.33" evidence="9"/>
<evidence type="ECO:0000256" key="2">
    <source>
        <dbReference type="ARBA" id="ARBA00022555"/>
    </source>
</evidence>
<evidence type="ECO:0000256" key="3">
    <source>
        <dbReference type="ARBA" id="ARBA00022603"/>
    </source>
</evidence>
<evidence type="ECO:0000256" key="7">
    <source>
        <dbReference type="ARBA" id="ARBA00022884"/>
    </source>
</evidence>
<dbReference type="Gene3D" id="3.40.50.150">
    <property type="entry name" value="Vaccinia Virus protein VP39"/>
    <property type="match status" value="1"/>
</dbReference>
<evidence type="ECO:0000256" key="9">
    <source>
        <dbReference type="HAMAP-Rule" id="MF_03055"/>
    </source>
</evidence>
<feature type="binding site" evidence="9">
    <location>
        <position position="146"/>
    </location>
    <ligand>
        <name>S-adenosyl-L-methionine</name>
        <dbReference type="ChEBI" id="CHEBI:59789"/>
    </ligand>
</feature>
<dbReference type="OrthoDB" id="47276at2759"/>
<dbReference type="InterPro" id="IPR003358">
    <property type="entry name" value="tRNA_(Gua-N-7)_MeTrfase_Trmb"/>
</dbReference>
<keyword evidence="2 9" id="KW-0820">tRNA-binding</keyword>
<name>A0A9K3IAS1_HELAN</name>
<keyword evidence="5 9" id="KW-0949">S-adenosyl-L-methionine</keyword>
<gene>
    <name evidence="10" type="ORF">HanXRQr2_Chr09g0415431</name>
</gene>
<reference evidence="10" key="1">
    <citation type="journal article" date="2017" name="Nature">
        <title>The sunflower genome provides insights into oil metabolism, flowering and Asterid evolution.</title>
        <authorList>
            <person name="Badouin H."/>
            <person name="Gouzy J."/>
            <person name="Grassa C.J."/>
            <person name="Murat F."/>
            <person name="Staton S.E."/>
            <person name="Cottret L."/>
            <person name="Lelandais-Briere C."/>
            <person name="Owens G.L."/>
            <person name="Carrere S."/>
            <person name="Mayjonade B."/>
            <person name="Legrand L."/>
            <person name="Gill N."/>
            <person name="Kane N.C."/>
            <person name="Bowers J.E."/>
            <person name="Hubner S."/>
            <person name="Bellec A."/>
            <person name="Berard A."/>
            <person name="Berges H."/>
            <person name="Blanchet N."/>
            <person name="Boniface M.C."/>
            <person name="Brunel D."/>
            <person name="Catrice O."/>
            <person name="Chaidir N."/>
            <person name="Claudel C."/>
            <person name="Donnadieu C."/>
            <person name="Faraut T."/>
            <person name="Fievet G."/>
            <person name="Helmstetter N."/>
            <person name="King M."/>
            <person name="Knapp S.J."/>
            <person name="Lai Z."/>
            <person name="Le Paslier M.C."/>
            <person name="Lippi Y."/>
            <person name="Lorenzon L."/>
            <person name="Mandel J.R."/>
            <person name="Marage G."/>
            <person name="Marchand G."/>
            <person name="Marquand E."/>
            <person name="Bret-Mestries E."/>
            <person name="Morien E."/>
            <person name="Nambeesan S."/>
            <person name="Nguyen T."/>
            <person name="Pegot-Espagnet P."/>
            <person name="Pouilly N."/>
            <person name="Raftis F."/>
            <person name="Sallet E."/>
            <person name="Schiex T."/>
            <person name="Thomas J."/>
            <person name="Vandecasteele C."/>
            <person name="Vares D."/>
            <person name="Vear F."/>
            <person name="Vautrin S."/>
            <person name="Crespi M."/>
            <person name="Mangin B."/>
            <person name="Burke J.M."/>
            <person name="Salse J."/>
            <person name="Munos S."/>
            <person name="Vincourt P."/>
            <person name="Rieseberg L.H."/>
            <person name="Langlade N.B."/>
        </authorList>
    </citation>
    <scope>NUCLEOTIDE SEQUENCE</scope>
    <source>
        <tissue evidence="10">Leaves</tissue>
    </source>
</reference>
<dbReference type="GO" id="GO:0008176">
    <property type="term" value="F:tRNA (guanine(46)-N7)-methyltransferase activity"/>
    <property type="evidence" value="ECO:0000318"/>
    <property type="project" value="GO_Central"/>
</dbReference>
<comment type="catalytic activity">
    <reaction evidence="1 9">
        <text>guanosine(46) in tRNA + S-adenosyl-L-methionine = N(7)-methylguanosine(46) in tRNA + S-adenosyl-L-homocysteine</text>
        <dbReference type="Rhea" id="RHEA:42708"/>
        <dbReference type="Rhea" id="RHEA-COMP:10188"/>
        <dbReference type="Rhea" id="RHEA-COMP:10189"/>
        <dbReference type="ChEBI" id="CHEBI:57856"/>
        <dbReference type="ChEBI" id="CHEBI:59789"/>
        <dbReference type="ChEBI" id="CHEBI:74269"/>
        <dbReference type="ChEBI" id="CHEBI:74480"/>
        <dbReference type="EC" id="2.1.1.33"/>
    </reaction>
</comment>
<dbReference type="GO" id="GO:0030488">
    <property type="term" value="P:tRNA methylation"/>
    <property type="evidence" value="ECO:0000318"/>
    <property type="project" value="GO_Central"/>
</dbReference>
<evidence type="ECO:0000256" key="4">
    <source>
        <dbReference type="ARBA" id="ARBA00022679"/>
    </source>
</evidence>
<dbReference type="CDD" id="cd02440">
    <property type="entry name" value="AdoMet_MTases"/>
    <property type="match status" value="1"/>
</dbReference>
<sequence length="251" mass="28694">MQLEEKVASISKSTRLPRKRFYRARAHSNPLSDSHFPVPTSPLHLDYSLHFPDSPQASSSEKKIEFADIGCGFGGLLISLATLFPDTLMIGMELRDKVTEYVKQRILALRLSNPGQYQNVSVVRTNSMKYIPNYFEKAQLSKMFFLFPDPHFKEKNHRRRVISPFLLDEYAYAIKPGGIIYTVTDVEELGEWMKSCLENHPMFESLSEEELEADPVVKLLSCATEEGQKVSRNGGQTFKAVFRRIIVLLKD</sequence>
<dbReference type="SUPFAM" id="SSF53335">
    <property type="entry name" value="S-adenosyl-L-methionine-dependent methyltransferases"/>
    <property type="match status" value="1"/>
</dbReference>
<comment type="function">
    <text evidence="9">Catalyzes the formation of N(7)-methylguanine at position 46 (m7G46) in tRNA.</text>
</comment>
<proteinExistence type="inferred from homology"/>
<evidence type="ECO:0000313" key="11">
    <source>
        <dbReference type="Proteomes" id="UP000215914"/>
    </source>
</evidence>
<dbReference type="GO" id="GO:0005634">
    <property type="term" value="C:nucleus"/>
    <property type="evidence" value="ECO:0007669"/>
    <property type="project" value="UniProtKB-SubCell"/>
</dbReference>
<dbReference type="PROSITE" id="PS51625">
    <property type="entry name" value="SAM_MT_TRMB"/>
    <property type="match status" value="1"/>
</dbReference>
<dbReference type="GO" id="GO:0036265">
    <property type="term" value="P:RNA (guanine-N7)-methylation"/>
    <property type="evidence" value="ECO:0000318"/>
    <property type="project" value="GO_Central"/>
</dbReference>
<keyword evidence="4 9" id="KW-0808">Transferase</keyword>
<dbReference type="PANTHER" id="PTHR23417:SF16">
    <property type="entry name" value="TRNA (GUANINE-N(7)-)-METHYLTRANSFERASE"/>
    <property type="match status" value="1"/>
</dbReference>
<comment type="similarity">
    <text evidence="9">Belongs to the class I-like SAM-binding methyltransferase superfamily. TrmB family.</text>
</comment>
<feature type="binding site" evidence="9">
    <location>
        <begin position="93"/>
        <end position="94"/>
    </location>
    <ligand>
        <name>S-adenosyl-L-methionine</name>
        <dbReference type="ChEBI" id="CHEBI:59789"/>
    </ligand>
</feature>
<dbReference type="HAMAP" id="MF_03055">
    <property type="entry name" value="tRNA_methyltr_TrmB_euk"/>
    <property type="match status" value="1"/>
</dbReference>